<organism evidence="2 4">
    <name type="scientific">Adineta steineri</name>
    <dbReference type="NCBI Taxonomy" id="433720"/>
    <lineage>
        <taxon>Eukaryota</taxon>
        <taxon>Metazoa</taxon>
        <taxon>Spiralia</taxon>
        <taxon>Gnathifera</taxon>
        <taxon>Rotifera</taxon>
        <taxon>Eurotatoria</taxon>
        <taxon>Bdelloidea</taxon>
        <taxon>Adinetida</taxon>
        <taxon>Adinetidae</taxon>
        <taxon>Adineta</taxon>
    </lineage>
</organism>
<dbReference type="Proteomes" id="UP000663860">
    <property type="component" value="Unassembled WGS sequence"/>
</dbReference>
<feature type="chain" id="PRO_5036224904" evidence="1">
    <location>
        <begin position="19"/>
        <end position="183"/>
    </location>
</feature>
<proteinExistence type="predicted"/>
<evidence type="ECO:0000313" key="2">
    <source>
        <dbReference type="EMBL" id="CAF1038686.1"/>
    </source>
</evidence>
<comment type="caution">
    <text evidence="2">The sequence shown here is derived from an EMBL/GenBank/DDBJ whole genome shotgun (WGS) entry which is preliminary data.</text>
</comment>
<keyword evidence="1" id="KW-0732">Signal</keyword>
<dbReference type="Proteomes" id="UP000663868">
    <property type="component" value="Unassembled WGS sequence"/>
</dbReference>
<dbReference type="EMBL" id="CAJNOE010000198">
    <property type="protein sequence ID" value="CAF1038686.1"/>
    <property type="molecule type" value="Genomic_DNA"/>
</dbReference>
<reference evidence="2" key="1">
    <citation type="submission" date="2021-02" db="EMBL/GenBank/DDBJ databases">
        <authorList>
            <person name="Nowell W R."/>
        </authorList>
    </citation>
    <scope>NUCLEOTIDE SEQUENCE</scope>
</reference>
<dbReference type="EMBL" id="CAJOBB010003409">
    <property type="protein sequence ID" value="CAF4038922.1"/>
    <property type="molecule type" value="Genomic_DNA"/>
</dbReference>
<protein>
    <submittedName>
        <fullName evidence="2">Uncharacterized protein</fullName>
    </submittedName>
</protein>
<evidence type="ECO:0000256" key="1">
    <source>
        <dbReference type="SAM" id="SignalP"/>
    </source>
</evidence>
<dbReference type="AlphaFoldDB" id="A0A814JI88"/>
<evidence type="ECO:0000313" key="4">
    <source>
        <dbReference type="Proteomes" id="UP000663860"/>
    </source>
</evidence>
<gene>
    <name evidence="2" type="ORF">IZO911_LOCUS19666</name>
    <name evidence="3" type="ORF">KXQ929_LOCUS30785</name>
</gene>
<accession>A0A814JI88</accession>
<name>A0A814JI88_9BILA</name>
<feature type="signal peptide" evidence="1">
    <location>
        <begin position="1"/>
        <end position="18"/>
    </location>
</feature>
<sequence>MNSFTNILLCLYVATVSTVVLPELHVIKQASFKYPYSCQPQPIKYENCALFLTEYGVKYNSPDLLYNGACGSDNVFDVMLAGSDFGMLSDLGDVPLETVSASKAFNYNRTVGQDNEFVDSIPVVKGHTYAAVLAKSDIRALFVFRVDSYERSGPAVISYAVKQYAMMNVVQEAPGFDWDAPNH</sequence>
<evidence type="ECO:0000313" key="3">
    <source>
        <dbReference type="EMBL" id="CAF4038922.1"/>
    </source>
</evidence>